<evidence type="ECO:0000256" key="10">
    <source>
        <dbReference type="ARBA" id="ARBA00023136"/>
    </source>
</evidence>
<accession>A0ABP5EN84</accession>
<evidence type="ECO:0000256" key="1">
    <source>
        <dbReference type="ARBA" id="ARBA00004141"/>
    </source>
</evidence>
<comment type="caution">
    <text evidence="15">The sequence shown here is derived from an EMBL/GenBank/DDBJ whole genome shotgun (WGS) entry which is preliminary data.</text>
</comment>
<dbReference type="SUPFAM" id="SSF81333">
    <property type="entry name" value="F1F0 ATP synthase subunit C"/>
    <property type="match status" value="1"/>
</dbReference>
<proteinExistence type="inferred from homology"/>
<dbReference type="InterPro" id="IPR035921">
    <property type="entry name" value="F/V-ATP_Csub_sf"/>
</dbReference>
<dbReference type="NCBIfam" id="TIGR01260">
    <property type="entry name" value="ATP_synt_c"/>
    <property type="match status" value="1"/>
</dbReference>
<dbReference type="PROSITE" id="PS00605">
    <property type="entry name" value="ATPASE_C"/>
    <property type="match status" value="1"/>
</dbReference>
<evidence type="ECO:0000256" key="7">
    <source>
        <dbReference type="ARBA" id="ARBA00022989"/>
    </source>
</evidence>
<dbReference type="Gene3D" id="1.20.20.10">
    <property type="entry name" value="F1F0 ATP synthase subunit C"/>
    <property type="match status" value="1"/>
</dbReference>
<keyword evidence="6 13" id="KW-0375">Hydrogen ion transport</keyword>
<evidence type="ECO:0000256" key="3">
    <source>
        <dbReference type="ARBA" id="ARBA00022448"/>
    </source>
</evidence>
<evidence type="ECO:0000259" key="14">
    <source>
        <dbReference type="Pfam" id="PF00137"/>
    </source>
</evidence>
<gene>
    <name evidence="13 15" type="primary">atpE</name>
    <name evidence="15" type="ORF">GCM10009755_09240</name>
</gene>
<feature type="transmembrane region" description="Helical" evidence="13">
    <location>
        <begin position="16"/>
        <end position="34"/>
    </location>
</feature>
<evidence type="ECO:0000256" key="9">
    <source>
        <dbReference type="ARBA" id="ARBA00023121"/>
    </source>
</evidence>
<dbReference type="InterPro" id="IPR038662">
    <property type="entry name" value="ATP_synth_F0_csu_sf"/>
</dbReference>
<keyword evidence="13" id="KW-1003">Cell membrane</keyword>
<comment type="function">
    <text evidence="12 13">F(1)F(0) ATP synthase produces ATP from ADP in the presence of a proton or sodium gradient. F-type ATPases consist of two structural domains, F(1) containing the extramembraneous catalytic core and F(0) containing the membrane proton channel, linked together by a central stalk and a peripheral stalk. During catalysis, ATP synthesis in the catalytic domain of F(1) is coupled via a rotary mechanism of the central stalk subunits to proton translocation.</text>
</comment>
<dbReference type="PANTHER" id="PTHR10031">
    <property type="entry name" value="ATP SYNTHASE LIPID-BINDING PROTEIN, MITOCHONDRIAL"/>
    <property type="match status" value="1"/>
</dbReference>
<organism evidence="15 16">
    <name type="scientific">Brevibacterium samyangense</name>
    <dbReference type="NCBI Taxonomy" id="366888"/>
    <lineage>
        <taxon>Bacteria</taxon>
        <taxon>Bacillati</taxon>
        <taxon>Actinomycetota</taxon>
        <taxon>Actinomycetes</taxon>
        <taxon>Micrococcales</taxon>
        <taxon>Brevibacteriaceae</taxon>
        <taxon>Brevibacterium</taxon>
    </lineage>
</organism>
<keyword evidence="8 13" id="KW-0406">Ion transport</keyword>
<dbReference type="HAMAP" id="MF_01396">
    <property type="entry name" value="ATP_synth_c_bact"/>
    <property type="match status" value="1"/>
</dbReference>
<evidence type="ECO:0000313" key="15">
    <source>
        <dbReference type="EMBL" id="GAA2002568.1"/>
    </source>
</evidence>
<evidence type="ECO:0000256" key="5">
    <source>
        <dbReference type="ARBA" id="ARBA00022692"/>
    </source>
</evidence>
<evidence type="ECO:0000313" key="16">
    <source>
        <dbReference type="Proteomes" id="UP001500755"/>
    </source>
</evidence>
<dbReference type="PANTHER" id="PTHR10031:SF0">
    <property type="entry name" value="ATPASE PROTEIN 9"/>
    <property type="match status" value="1"/>
</dbReference>
<evidence type="ECO:0000256" key="8">
    <source>
        <dbReference type="ARBA" id="ARBA00023065"/>
    </source>
</evidence>
<evidence type="ECO:0000256" key="13">
    <source>
        <dbReference type="HAMAP-Rule" id="MF_01396"/>
    </source>
</evidence>
<feature type="domain" description="V-ATPase proteolipid subunit C-like" evidence="14">
    <location>
        <begin position="17"/>
        <end position="74"/>
    </location>
</feature>
<keyword evidence="16" id="KW-1185">Reference proteome</keyword>
<evidence type="ECO:0000256" key="11">
    <source>
        <dbReference type="ARBA" id="ARBA00023310"/>
    </source>
</evidence>
<keyword evidence="4 13" id="KW-0138">CF(0)</keyword>
<dbReference type="EMBL" id="BAAANO010000008">
    <property type="protein sequence ID" value="GAA2002568.1"/>
    <property type="molecule type" value="Genomic_DNA"/>
</dbReference>
<protein>
    <recommendedName>
        <fullName evidence="13">ATP synthase subunit c</fullName>
    </recommendedName>
    <alternativeName>
        <fullName evidence="13">ATP synthase F(0) sector subunit c</fullName>
    </alternativeName>
    <alternativeName>
        <fullName evidence="13">F-type ATPase subunit c</fullName>
        <shortName evidence="13">F-ATPase subunit c</shortName>
    </alternativeName>
    <alternativeName>
        <fullName evidence="13">Lipid-binding protein</fullName>
    </alternativeName>
</protein>
<dbReference type="PRINTS" id="PR00124">
    <property type="entry name" value="ATPASEC"/>
</dbReference>
<keyword evidence="5 13" id="KW-0812">Transmembrane</keyword>
<comment type="function">
    <text evidence="13">Key component of the F(0) channel; it plays a direct role in translocation across the membrane. A homomeric c-ring of between 10-14 subunits forms the central stalk rotor element with the F(1) delta and epsilon subunits.</text>
</comment>
<dbReference type="RefSeq" id="WP_344307406.1">
    <property type="nucleotide sequence ID" value="NZ_BAAANO010000008.1"/>
</dbReference>
<keyword evidence="3 13" id="KW-0813">Transport</keyword>
<dbReference type="InterPro" id="IPR005953">
    <property type="entry name" value="ATP_synth_csu_bac/chlpt"/>
</dbReference>
<evidence type="ECO:0000256" key="12">
    <source>
        <dbReference type="ARBA" id="ARBA00025198"/>
    </source>
</evidence>
<evidence type="ECO:0000256" key="2">
    <source>
        <dbReference type="ARBA" id="ARBA00006704"/>
    </source>
</evidence>
<sequence>MDTTILAEVSGNISTVGYGLSAIGPGIGIGILVGKTVEGMARQPEVAGQLRTTMFLGIAFVELLAFLGIAAHFIFV</sequence>
<dbReference type="InterPro" id="IPR020537">
    <property type="entry name" value="ATP_synth_F0_csu_DDCD_BS"/>
</dbReference>
<comment type="subcellular location">
    <subcellularLocation>
        <location evidence="13">Cell membrane</location>
        <topology evidence="13">Multi-pass membrane protein</topology>
    </subcellularLocation>
    <subcellularLocation>
        <location evidence="1">Membrane</location>
        <topology evidence="1">Multi-pass membrane protein</topology>
    </subcellularLocation>
</comment>
<comment type="similarity">
    <text evidence="2 13">Belongs to the ATPase C chain family.</text>
</comment>
<name>A0ABP5EN84_9MICO</name>
<keyword evidence="11 13" id="KW-0066">ATP synthesis</keyword>
<dbReference type="CDD" id="cd18121">
    <property type="entry name" value="ATP-synt_Fo_c"/>
    <property type="match status" value="1"/>
</dbReference>
<feature type="site" description="Reversibly protonated during proton transport" evidence="13">
    <location>
        <position position="62"/>
    </location>
</feature>
<feature type="transmembrane region" description="Helical" evidence="13">
    <location>
        <begin position="55"/>
        <end position="75"/>
    </location>
</feature>
<dbReference type="InterPro" id="IPR000454">
    <property type="entry name" value="ATP_synth_F0_csu"/>
</dbReference>
<keyword evidence="7 13" id="KW-1133">Transmembrane helix</keyword>
<dbReference type="InterPro" id="IPR002379">
    <property type="entry name" value="ATPase_proteolipid_c-like_dom"/>
</dbReference>
<keyword evidence="9 13" id="KW-0446">Lipid-binding</keyword>
<keyword evidence="10 13" id="KW-0472">Membrane</keyword>
<dbReference type="Pfam" id="PF00137">
    <property type="entry name" value="ATP-synt_C"/>
    <property type="match status" value="1"/>
</dbReference>
<reference evidence="16" key="1">
    <citation type="journal article" date="2019" name="Int. J. Syst. Evol. Microbiol.">
        <title>The Global Catalogue of Microorganisms (GCM) 10K type strain sequencing project: providing services to taxonomists for standard genome sequencing and annotation.</title>
        <authorList>
            <consortium name="The Broad Institute Genomics Platform"/>
            <consortium name="The Broad Institute Genome Sequencing Center for Infectious Disease"/>
            <person name="Wu L."/>
            <person name="Ma J."/>
        </authorList>
    </citation>
    <scope>NUCLEOTIDE SEQUENCE [LARGE SCALE GENOMIC DNA]</scope>
    <source>
        <strain evidence="16">JCM 14546</strain>
    </source>
</reference>
<evidence type="ECO:0000256" key="6">
    <source>
        <dbReference type="ARBA" id="ARBA00022781"/>
    </source>
</evidence>
<evidence type="ECO:0000256" key="4">
    <source>
        <dbReference type="ARBA" id="ARBA00022547"/>
    </source>
</evidence>
<dbReference type="Proteomes" id="UP001500755">
    <property type="component" value="Unassembled WGS sequence"/>
</dbReference>